<feature type="domain" description="Acyl-CoA dehydrogenase/oxidase C-terminal" evidence="6">
    <location>
        <begin position="198"/>
        <end position="336"/>
    </location>
</feature>
<dbReference type="InterPro" id="IPR013786">
    <property type="entry name" value="AcylCoA_DH/ox_N"/>
</dbReference>
<keyword evidence="9" id="KW-1185">Reference proteome</keyword>
<dbReference type="InterPro" id="IPR036250">
    <property type="entry name" value="AcylCo_DH-like_C"/>
</dbReference>
<dbReference type="Gene3D" id="1.20.140.10">
    <property type="entry name" value="Butyryl-CoA Dehydrogenase, subunit A, domain 3"/>
    <property type="match status" value="1"/>
</dbReference>
<keyword evidence="5 8" id="KW-0560">Oxidoreductase</keyword>
<dbReference type="SUPFAM" id="SSF56645">
    <property type="entry name" value="Acyl-CoA dehydrogenase NM domain-like"/>
    <property type="match status" value="1"/>
</dbReference>
<evidence type="ECO:0000256" key="2">
    <source>
        <dbReference type="ARBA" id="ARBA00009347"/>
    </source>
</evidence>
<evidence type="ECO:0000259" key="7">
    <source>
        <dbReference type="Pfam" id="PF02771"/>
    </source>
</evidence>
<dbReference type="PANTHER" id="PTHR43884">
    <property type="entry name" value="ACYL-COA DEHYDROGENASE"/>
    <property type="match status" value="1"/>
</dbReference>
<dbReference type="RefSeq" id="WP_358357919.1">
    <property type="nucleotide sequence ID" value="NZ_JBEZFP010000073.1"/>
</dbReference>
<evidence type="ECO:0000256" key="4">
    <source>
        <dbReference type="ARBA" id="ARBA00022827"/>
    </source>
</evidence>
<dbReference type="SUPFAM" id="SSF47203">
    <property type="entry name" value="Acyl-CoA dehydrogenase C-terminal domain-like"/>
    <property type="match status" value="1"/>
</dbReference>
<evidence type="ECO:0000313" key="9">
    <source>
        <dbReference type="Proteomes" id="UP001551482"/>
    </source>
</evidence>
<evidence type="ECO:0000313" key="8">
    <source>
        <dbReference type="EMBL" id="MEU8136871.1"/>
    </source>
</evidence>
<organism evidence="8 9">
    <name type="scientific">Streptodolium elevatio</name>
    <dbReference type="NCBI Taxonomy" id="3157996"/>
    <lineage>
        <taxon>Bacteria</taxon>
        <taxon>Bacillati</taxon>
        <taxon>Actinomycetota</taxon>
        <taxon>Actinomycetes</taxon>
        <taxon>Kitasatosporales</taxon>
        <taxon>Streptomycetaceae</taxon>
        <taxon>Streptodolium</taxon>
    </lineage>
</organism>
<dbReference type="GO" id="GO:0016491">
    <property type="term" value="F:oxidoreductase activity"/>
    <property type="evidence" value="ECO:0007669"/>
    <property type="project" value="UniProtKB-KW"/>
</dbReference>
<keyword evidence="4" id="KW-0274">FAD</keyword>
<evidence type="ECO:0000256" key="5">
    <source>
        <dbReference type="ARBA" id="ARBA00023002"/>
    </source>
</evidence>
<dbReference type="Gene3D" id="1.10.540.10">
    <property type="entry name" value="Acyl-CoA dehydrogenase/oxidase, N-terminal domain"/>
    <property type="match status" value="1"/>
</dbReference>
<sequence length="348" mass="36701">MRLAFTEDQQLFRETVRDFLAASCTTEHLRAAWAADTAVSSRWAELAKIGVTGLVVPEEQDGLGLTDEELSAVLEQAGYAALPEPLLESAVAAGLLAEFAPDAGWLEKISAGEATASVLLPGQPFAIEAATADVLVVGLVNASGEAEVHVANPADYDLVAQRSVDRSRKLFRVGFAPEPESLVASGSAAAAALARAADRGALGASALLLGLAKRMLDMGVEYAKQRVQRGVLIGTHQSVQHHLANVLIKIEFARPVVMRAAYSLARDLPSAARDVSMAKIYAAEAADLAARNSLQVHGAIGYTEEHDLQLFMKRAWALGAAWGDSGHHRARVAADLLSEAPAPLTPGF</sequence>
<dbReference type="Pfam" id="PF00441">
    <property type="entry name" value="Acyl-CoA_dh_1"/>
    <property type="match status" value="1"/>
</dbReference>
<dbReference type="EC" id="1.-.-.-" evidence="8"/>
<gene>
    <name evidence="8" type="ORF">AB0C36_25590</name>
</gene>
<comment type="similarity">
    <text evidence="2">Belongs to the acyl-CoA dehydrogenase family.</text>
</comment>
<comment type="caution">
    <text evidence="8">The sequence shown here is derived from an EMBL/GenBank/DDBJ whole genome shotgun (WGS) entry which is preliminary data.</text>
</comment>
<comment type="cofactor">
    <cofactor evidence="1">
        <name>FAD</name>
        <dbReference type="ChEBI" id="CHEBI:57692"/>
    </cofactor>
</comment>
<dbReference type="InterPro" id="IPR037069">
    <property type="entry name" value="AcylCoA_DH/ox_N_sf"/>
</dbReference>
<reference evidence="8 9" key="1">
    <citation type="submission" date="2024-06" db="EMBL/GenBank/DDBJ databases">
        <title>The Natural Products Discovery Center: Release of the First 8490 Sequenced Strains for Exploring Actinobacteria Biosynthetic Diversity.</title>
        <authorList>
            <person name="Kalkreuter E."/>
            <person name="Kautsar S.A."/>
            <person name="Yang D."/>
            <person name="Bader C.D."/>
            <person name="Teijaro C.N."/>
            <person name="Fluegel L."/>
            <person name="Davis C.M."/>
            <person name="Simpson J.R."/>
            <person name="Lauterbach L."/>
            <person name="Steele A.D."/>
            <person name="Gui C."/>
            <person name="Meng S."/>
            <person name="Li G."/>
            <person name="Viehrig K."/>
            <person name="Ye F."/>
            <person name="Su P."/>
            <person name="Kiefer A.F."/>
            <person name="Nichols A."/>
            <person name="Cepeda A.J."/>
            <person name="Yan W."/>
            <person name="Fan B."/>
            <person name="Jiang Y."/>
            <person name="Adhikari A."/>
            <person name="Zheng C.-J."/>
            <person name="Schuster L."/>
            <person name="Cowan T.M."/>
            <person name="Smanski M.J."/>
            <person name="Chevrette M.G."/>
            <person name="De Carvalho L.P.S."/>
            <person name="Shen B."/>
        </authorList>
    </citation>
    <scope>NUCLEOTIDE SEQUENCE [LARGE SCALE GENOMIC DNA]</scope>
    <source>
        <strain evidence="8 9">NPDC048946</strain>
    </source>
</reference>
<dbReference type="Pfam" id="PF02771">
    <property type="entry name" value="Acyl-CoA_dh_N"/>
    <property type="match status" value="1"/>
</dbReference>
<evidence type="ECO:0000259" key="6">
    <source>
        <dbReference type="Pfam" id="PF00441"/>
    </source>
</evidence>
<proteinExistence type="inferred from homology"/>
<keyword evidence="3" id="KW-0285">Flavoprotein</keyword>
<dbReference type="PANTHER" id="PTHR43884:SF20">
    <property type="entry name" value="ACYL-COA DEHYDROGENASE FADE28"/>
    <property type="match status" value="1"/>
</dbReference>
<accession>A0ABV3DM90</accession>
<feature type="domain" description="Acyl-CoA dehydrogenase/oxidase N-terminal" evidence="7">
    <location>
        <begin position="6"/>
        <end position="102"/>
    </location>
</feature>
<dbReference type="EMBL" id="JBEZFP010000073">
    <property type="protein sequence ID" value="MEU8136871.1"/>
    <property type="molecule type" value="Genomic_DNA"/>
</dbReference>
<name>A0ABV3DM90_9ACTN</name>
<evidence type="ECO:0000256" key="3">
    <source>
        <dbReference type="ARBA" id="ARBA00022630"/>
    </source>
</evidence>
<evidence type="ECO:0000256" key="1">
    <source>
        <dbReference type="ARBA" id="ARBA00001974"/>
    </source>
</evidence>
<dbReference type="Proteomes" id="UP001551482">
    <property type="component" value="Unassembled WGS sequence"/>
</dbReference>
<protein>
    <submittedName>
        <fullName evidence="8">Acyl-CoA dehydrogenase family protein</fullName>
        <ecNumber evidence="8">1.-.-.-</ecNumber>
    </submittedName>
</protein>
<dbReference type="InterPro" id="IPR009100">
    <property type="entry name" value="AcylCoA_DH/oxidase_NM_dom_sf"/>
</dbReference>
<dbReference type="InterPro" id="IPR009075">
    <property type="entry name" value="AcylCo_DH/oxidase_C"/>
</dbReference>